<evidence type="ECO:0000256" key="11">
    <source>
        <dbReference type="SAM" id="Phobius"/>
    </source>
</evidence>
<dbReference type="SUPFAM" id="SSF47384">
    <property type="entry name" value="Homodimeric domain of signal transducing histidine kinase"/>
    <property type="match status" value="1"/>
</dbReference>
<dbReference type="InterPro" id="IPR004358">
    <property type="entry name" value="Sig_transdc_His_kin-like_C"/>
</dbReference>
<evidence type="ECO:0000313" key="14">
    <source>
        <dbReference type="EMBL" id="SFP89923.1"/>
    </source>
</evidence>
<dbReference type="Gene3D" id="1.10.287.130">
    <property type="match status" value="1"/>
</dbReference>
<keyword evidence="15" id="KW-1185">Reference proteome</keyword>
<dbReference type="EMBL" id="FOXA01000017">
    <property type="protein sequence ID" value="SFP89923.1"/>
    <property type="molecule type" value="Genomic_DNA"/>
</dbReference>
<dbReference type="Gene3D" id="3.30.450.20">
    <property type="entry name" value="PAS domain"/>
    <property type="match status" value="1"/>
</dbReference>
<dbReference type="InterPro" id="IPR006189">
    <property type="entry name" value="CHASE_dom"/>
</dbReference>
<dbReference type="Pfam" id="PF12860">
    <property type="entry name" value="PAS_7"/>
    <property type="match status" value="1"/>
</dbReference>
<dbReference type="Gene3D" id="3.30.450.350">
    <property type="entry name" value="CHASE domain"/>
    <property type="match status" value="1"/>
</dbReference>
<evidence type="ECO:0000256" key="3">
    <source>
        <dbReference type="ARBA" id="ARBA00012438"/>
    </source>
</evidence>
<dbReference type="Pfam" id="PF03924">
    <property type="entry name" value="CHASE"/>
    <property type="match status" value="1"/>
</dbReference>
<dbReference type="InterPro" id="IPR036097">
    <property type="entry name" value="HisK_dim/P_sf"/>
</dbReference>
<protein>
    <recommendedName>
        <fullName evidence="3">histidine kinase</fullName>
        <ecNumber evidence="3">2.7.13.3</ecNumber>
    </recommendedName>
</protein>
<evidence type="ECO:0000256" key="4">
    <source>
        <dbReference type="ARBA" id="ARBA00022553"/>
    </source>
</evidence>
<dbReference type="PANTHER" id="PTHR43047:SF72">
    <property type="entry name" value="OSMOSENSING HISTIDINE PROTEIN KINASE SLN1"/>
    <property type="match status" value="1"/>
</dbReference>
<dbReference type="CDD" id="cd00082">
    <property type="entry name" value="HisKA"/>
    <property type="match status" value="1"/>
</dbReference>
<evidence type="ECO:0000256" key="10">
    <source>
        <dbReference type="ARBA" id="ARBA00023136"/>
    </source>
</evidence>
<dbReference type="Gene3D" id="3.30.565.10">
    <property type="entry name" value="Histidine kinase-like ATPase, C-terminal domain"/>
    <property type="match status" value="1"/>
</dbReference>
<feature type="transmembrane region" description="Helical" evidence="11">
    <location>
        <begin position="12"/>
        <end position="34"/>
    </location>
</feature>
<feature type="domain" description="CHASE" evidence="13">
    <location>
        <begin position="114"/>
        <end position="190"/>
    </location>
</feature>
<dbReference type="GO" id="GO:0009927">
    <property type="term" value="F:histidine phosphotransfer kinase activity"/>
    <property type="evidence" value="ECO:0007669"/>
    <property type="project" value="TreeGrafter"/>
</dbReference>
<evidence type="ECO:0000256" key="5">
    <source>
        <dbReference type="ARBA" id="ARBA00022679"/>
    </source>
</evidence>
<keyword evidence="7 14" id="KW-0418">Kinase</keyword>
<dbReference type="InterPro" id="IPR036890">
    <property type="entry name" value="HATPase_C_sf"/>
</dbReference>
<dbReference type="PANTHER" id="PTHR43047">
    <property type="entry name" value="TWO-COMPONENT HISTIDINE PROTEIN KINASE"/>
    <property type="match status" value="1"/>
</dbReference>
<reference evidence="14 15" key="1">
    <citation type="submission" date="2016-10" db="EMBL/GenBank/DDBJ databases">
        <authorList>
            <person name="de Groot N.N."/>
        </authorList>
    </citation>
    <scope>NUCLEOTIDE SEQUENCE [LARGE SCALE GENOMIC DNA]</scope>
    <source>
        <strain evidence="14 15">DSM 19547</strain>
    </source>
</reference>
<keyword evidence="9" id="KW-0902">Two-component regulatory system</keyword>
<gene>
    <name evidence="14" type="ORF">SAMN04488047_11739</name>
</gene>
<evidence type="ECO:0000256" key="8">
    <source>
        <dbReference type="ARBA" id="ARBA00022989"/>
    </source>
</evidence>
<evidence type="ECO:0000256" key="1">
    <source>
        <dbReference type="ARBA" id="ARBA00000085"/>
    </source>
</evidence>
<evidence type="ECO:0000256" key="9">
    <source>
        <dbReference type="ARBA" id="ARBA00023012"/>
    </source>
</evidence>
<proteinExistence type="predicted"/>
<dbReference type="SMART" id="SM00388">
    <property type="entry name" value="HisKA"/>
    <property type="match status" value="1"/>
</dbReference>
<feature type="domain" description="Histidine kinase" evidence="12">
    <location>
        <begin position="431"/>
        <end position="674"/>
    </location>
</feature>
<evidence type="ECO:0000259" key="13">
    <source>
        <dbReference type="PROSITE" id="PS50839"/>
    </source>
</evidence>
<dbReference type="PRINTS" id="PR00344">
    <property type="entry name" value="BCTRLSENSOR"/>
</dbReference>
<dbReference type="Pfam" id="PF00512">
    <property type="entry name" value="HisKA"/>
    <property type="match status" value="1"/>
</dbReference>
<evidence type="ECO:0000256" key="2">
    <source>
        <dbReference type="ARBA" id="ARBA00004370"/>
    </source>
</evidence>
<dbReference type="SMART" id="SM00387">
    <property type="entry name" value="HATPase_c"/>
    <property type="match status" value="1"/>
</dbReference>
<dbReference type="CDD" id="cd16922">
    <property type="entry name" value="HATPase_EvgS-ArcB-TorS-like"/>
    <property type="match status" value="1"/>
</dbReference>
<dbReference type="SMART" id="SM01079">
    <property type="entry name" value="CHASE"/>
    <property type="match status" value="1"/>
</dbReference>
<dbReference type="AlphaFoldDB" id="A0A1I5U3R9"/>
<dbReference type="PROSITE" id="PS50109">
    <property type="entry name" value="HIS_KIN"/>
    <property type="match status" value="1"/>
</dbReference>
<dbReference type="InterPro" id="IPR005467">
    <property type="entry name" value="His_kinase_dom"/>
</dbReference>
<evidence type="ECO:0000313" key="15">
    <source>
        <dbReference type="Proteomes" id="UP000199356"/>
    </source>
</evidence>
<dbReference type="InterPro" id="IPR003594">
    <property type="entry name" value="HATPase_dom"/>
</dbReference>
<dbReference type="GO" id="GO:0000155">
    <property type="term" value="F:phosphorelay sensor kinase activity"/>
    <property type="evidence" value="ECO:0007669"/>
    <property type="project" value="InterPro"/>
</dbReference>
<dbReference type="Pfam" id="PF02518">
    <property type="entry name" value="HATPase_c"/>
    <property type="match status" value="1"/>
</dbReference>
<dbReference type="GO" id="GO:0005886">
    <property type="term" value="C:plasma membrane"/>
    <property type="evidence" value="ECO:0007669"/>
    <property type="project" value="TreeGrafter"/>
</dbReference>
<evidence type="ECO:0000259" key="12">
    <source>
        <dbReference type="PROSITE" id="PS50109"/>
    </source>
</evidence>
<keyword evidence="6 11" id="KW-0812">Transmembrane</keyword>
<keyword evidence="4" id="KW-0597">Phosphoprotein</keyword>
<organism evidence="14 15">
    <name type="scientific">Tranquillimonas alkanivorans</name>
    <dbReference type="NCBI Taxonomy" id="441119"/>
    <lineage>
        <taxon>Bacteria</taxon>
        <taxon>Pseudomonadati</taxon>
        <taxon>Pseudomonadota</taxon>
        <taxon>Alphaproteobacteria</taxon>
        <taxon>Rhodobacterales</taxon>
        <taxon>Roseobacteraceae</taxon>
        <taxon>Tranquillimonas</taxon>
    </lineage>
</organism>
<dbReference type="Proteomes" id="UP000199356">
    <property type="component" value="Unassembled WGS sequence"/>
</dbReference>
<evidence type="ECO:0000256" key="7">
    <source>
        <dbReference type="ARBA" id="ARBA00022777"/>
    </source>
</evidence>
<dbReference type="InterPro" id="IPR042240">
    <property type="entry name" value="CHASE_sf"/>
</dbReference>
<keyword evidence="8 11" id="KW-1133">Transmembrane helix</keyword>
<comment type="catalytic activity">
    <reaction evidence="1">
        <text>ATP + protein L-histidine = ADP + protein N-phospho-L-histidine.</text>
        <dbReference type="EC" id="2.7.13.3"/>
    </reaction>
</comment>
<dbReference type="STRING" id="441119.SAMN04488047_11739"/>
<evidence type="ECO:0000256" key="6">
    <source>
        <dbReference type="ARBA" id="ARBA00022692"/>
    </source>
</evidence>
<sequence length="694" mass="76181">MKDDVIKRRRSSGIYLALAAAVLALGVGLAVFLVKQDHARHTEEMRAALAEEALKAADGLRNAIFEMELVANGLAASIAAAPDLQQPQFAMAARRLVDRRPEIMNVAAAPDLKVSHVFPLEGNEDVIGLDYRMIPEQLPSVARALRARASVIEGPVRLLQGGRGFILRKPVYVPRPAGGDRLWGIVSLVMSEHGMVHRINDDTDAQFAIRALAASGQPAAILSGDAAVFEADPVLQPVAFETERWELGLIPENGWPTTAPNREAILAITLSATVLLFGGVLWIRRVAREREEARDLLLHAIEAMNDGFAIYDQRDRLVMCNSRYRAIHGPAATLLTPGAPFVRIVREAVRMGVYAGAKGREHEWVRERLQAHRRCADVVEQQLSDGRWIKISEARTPHGYTVGQKIDVTELKEAERAAERANRGKTEFLNNVTHELRTPLTIILGYATFLGNPRVLPQAKRLGVLLDAGETDRATLDKAREDVVGAIAGYGRKIEGSARHLLHMVNEILDWAQVEHDRMTLHRAPVPARDLVRETVDEFRQQAADRGLALTFECDSACGEVLADPVRMKQVLYNLIGNAMKFTTEGGVRVSVGRDGDRTSFVIEDTGCGISRENIDMIFERFRQVDGSDTRRHGGTGLGLAIARHIVDLHGGTLRVTSEIGKGSRFSFDLPDPVCDAAVAEEVAEAEEPQAEVA</sequence>
<keyword evidence="5" id="KW-0808">Transferase</keyword>
<name>A0A1I5U3R9_9RHOB</name>
<comment type="subcellular location">
    <subcellularLocation>
        <location evidence="2">Membrane</location>
    </subcellularLocation>
</comment>
<dbReference type="PROSITE" id="PS50839">
    <property type="entry name" value="CHASE"/>
    <property type="match status" value="1"/>
</dbReference>
<keyword evidence="10 11" id="KW-0472">Membrane</keyword>
<dbReference type="FunFam" id="3.30.565.10:FF:000010">
    <property type="entry name" value="Sensor histidine kinase RcsC"/>
    <property type="match status" value="1"/>
</dbReference>
<dbReference type="SUPFAM" id="SSF55874">
    <property type="entry name" value="ATPase domain of HSP90 chaperone/DNA topoisomerase II/histidine kinase"/>
    <property type="match status" value="1"/>
</dbReference>
<accession>A0A1I5U3R9</accession>
<dbReference type="InterPro" id="IPR003661">
    <property type="entry name" value="HisK_dim/P_dom"/>
</dbReference>
<dbReference type="EC" id="2.7.13.3" evidence="3"/>